<dbReference type="Proteomes" id="UP000331127">
    <property type="component" value="Unassembled WGS sequence"/>
</dbReference>
<sequence>MSRSPSHRREFEHGCEHGCEHGIHGPVDAFTAQGPVALTDPDYEDAPRAGGTTPAPRLSCECHGVGGAGRSPRKNEGLSGWENHADQTAASFRRPRRWRGRAEPEGNKRAGWE</sequence>
<evidence type="ECO:0000313" key="2">
    <source>
        <dbReference type="EMBL" id="GES14058.1"/>
    </source>
</evidence>
<organism evidence="2 3">
    <name type="scientific">Acrocarpospora macrocephala</name>
    <dbReference type="NCBI Taxonomy" id="150177"/>
    <lineage>
        <taxon>Bacteria</taxon>
        <taxon>Bacillati</taxon>
        <taxon>Actinomycetota</taxon>
        <taxon>Actinomycetes</taxon>
        <taxon>Streptosporangiales</taxon>
        <taxon>Streptosporangiaceae</taxon>
        <taxon>Acrocarpospora</taxon>
    </lineage>
</organism>
<name>A0A5M3X7A2_9ACTN</name>
<gene>
    <name evidence="2" type="ORF">Amac_076550</name>
</gene>
<accession>A0A5M3X7A2</accession>
<evidence type="ECO:0000313" key="3">
    <source>
        <dbReference type="Proteomes" id="UP000331127"/>
    </source>
</evidence>
<dbReference type="EMBL" id="BLAE01000053">
    <property type="protein sequence ID" value="GES14058.1"/>
    <property type="molecule type" value="Genomic_DNA"/>
</dbReference>
<dbReference type="AlphaFoldDB" id="A0A5M3X7A2"/>
<keyword evidence="3" id="KW-1185">Reference proteome</keyword>
<evidence type="ECO:0000256" key="1">
    <source>
        <dbReference type="SAM" id="MobiDB-lite"/>
    </source>
</evidence>
<protein>
    <submittedName>
        <fullName evidence="2">Uncharacterized protein</fullName>
    </submittedName>
</protein>
<comment type="caution">
    <text evidence="2">The sequence shown here is derived from an EMBL/GenBank/DDBJ whole genome shotgun (WGS) entry which is preliminary data.</text>
</comment>
<feature type="region of interest" description="Disordered" evidence="1">
    <location>
        <begin position="37"/>
        <end position="113"/>
    </location>
</feature>
<feature type="compositionally biased region" description="Basic and acidic residues" evidence="1">
    <location>
        <begin position="100"/>
        <end position="113"/>
    </location>
</feature>
<proteinExistence type="predicted"/>
<reference evidence="2 3" key="1">
    <citation type="submission" date="2019-10" db="EMBL/GenBank/DDBJ databases">
        <title>Whole genome shotgun sequence of Acrocarpospora macrocephala NBRC 16266.</title>
        <authorList>
            <person name="Ichikawa N."/>
            <person name="Kimura A."/>
            <person name="Kitahashi Y."/>
            <person name="Komaki H."/>
            <person name="Oguchi A."/>
        </authorList>
    </citation>
    <scope>NUCLEOTIDE SEQUENCE [LARGE SCALE GENOMIC DNA]</scope>
    <source>
        <strain evidence="2 3">NBRC 16266</strain>
    </source>
</reference>